<keyword evidence="5" id="KW-0813">Transport</keyword>
<proteinExistence type="inferred from homology"/>
<reference evidence="14 15" key="1">
    <citation type="submission" date="2024-03" db="EMBL/GenBank/DDBJ databases">
        <title>Human intestinal bacterial collection.</title>
        <authorList>
            <person name="Pauvert C."/>
            <person name="Hitch T.C.A."/>
            <person name="Clavel T."/>
        </authorList>
    </citation>
    <scope>NUCLEOTIDE SEQUENCE [LARGE SCALE GENOMIC DNA]</scope>
    <source>
        <strain evidence="14 15">CLA-AA-H78B</strain>
    </source>
</reference>
<organism evidence="14 15">
    <name type="scientific">Hominiventricola aquisgranensis</name>
    <dbReference type="NCBI Taxonomy" id="3133164"/>
    <lineage>
        <taxon>Bacteria</taxon>
        <taxon>Bacillati</taxon>
        <taxon>Bacillota</taxon>
        <taxon>Clostridia</taxon>
        <taxon>Lachnospirales</taxon>
        <taxon>Lachnospiraceae</taxon>
        <taxon>Hominiventricola</taxon>
    </lineage>
</organism>
<dbReference type="InterPro" id="IPR002528">
    <property type="entry name" value="MATE_fam"/>
</dbReference>
<evidence type="ECO:0000313" key="14">
    <source>
        <dbReference type="EMBL" id="MEQ2578663.1"/>
    </source>
</evidence>
<evidence type="ECO:0000256" key="4">
    <source>
        <dbReference type="ARBA" id="ARBA00020268"/>
    </source>
</evidence>
<dbReference type="PANTHER" id="PTHR43298:SF2">
    <property type="entry name" value="FMN_FAD EXPORTER YEEO-RELATED"/>
    <property type="match status" value="1"/>
</dbReference>
<evidence type="ECO:0000256" key="12">
    <source>
        <dbReference type="ARBA" id="ARBA00031636"/>
    </source>
</evidence>
<protein>
    <recommendedName>
        <fullName evidence="4">Probable multidrug resistance protein NorM</fullName>
    </recommendedName>
    <alternativeName>
        <fullName evidence="12">Multidrug-efflux transporter</fullName>
    </alternativeName>
</protein>
<name>A0ABV1I0F4_9FIRM</name>
<gene>
    <name evidence="14" type="ORF">WMO62_07395</name>
</gene>
<feature type="transmembrane region" description="Helical" evidence="13">
    <location>
        <begin position="140"/>
        <end position="160"/>
    </location>
</feature>
<dbReference type="Proteomes" id="UP001470288">
    <property type="component" value="Unassembled WGS sequence"/>
</dbReference>
<dbReference type="RefSeq" id="WP_349144264.1">
    <property type="nucleotide sequence ID" value="NZ_JBBMFC010000011.1"/>
</dbReference>
<evidence type="ECO:0000256" key="3">
    <source>
        <dbReference type="ARBA" id="ARBA00010199"/>
    </source>
</evidence>
<keyword evidence="8 13" id="KW-0812">Transmembrane</keyword>
<keyword evidence="9 13" id="KW-1133">Transmembrane helix</keyword>
<keyword evidence="6" id="KW-0050">Antiport</keyword>
<feature type="transmembrane region" description="Helical" evidence="13">
    <location>
        <begin position="98"/>
        <end position="120"/>
    </location>
</feature>
<comment type="subcellular location">
    <subcellularLocation>
        <location evidence="2">Cell membrane</location>
        <topology evidence="2">Multi-pass membrane protein</topology>
    </subcellularLocation>
</comment>
<dbReference type="NCBIfam" id="TIGR00797">
    <property type="entry name" value="matE"/>
    <property type="match status" value="1"/>
</dbReference>
<keyword evidence="10" id="KW-0406">Ion transport</keyword>
<comment type="caution">
    <text evidence="14">The sequence shown here is derived from an EMBL/GenBank/DDBJ whole genome shotgun (WGS) entry which is preliminary data.</text>
</comment>
<evidence type="ECO:0000256" key="7">
    <source>
        <dbReference type="ARBA" id="ARBA00022475"/>
    </source>
</evidence>
<feature type="transmembrane region" description="Helical" evidence="13">
    <location>
        <begin position="54"/>
        <end position="77"/>
    </location>
</feature>
<evidence type="ECO:0000313" key="15">
    <source>
        <dbReference type="Proteomes" id="UP001470288"/>
    </source>
</evidence>
<feature type="transmembrane region" description="Helical" evidence="13">
    <location>
        <begin position="172"/>
        <end position="191"/>
    </location>
</feature>
<dbReference type="InterPro" id="IPR048279">
    <property type="entry name" value="MdtK-like"/>
</dbReference>
<dbReference type="PANTHER" id="PTHR43298">
    <property type="entry name" value="MULTIDRUG RESISTANCE PROTEIN NORM-RELATED"/>
    <property type="match status" value="1"/>
</dbReference>
<dbReference type="Pfam" id="PF01554">
    <property type="entry name" value="MatE"/>
    <property type="match status" value="2"/>
</dbReference>
<evidence type="ECO:0000256" key="2">
    <source>
        <dbReference type="ARBA" id="ARBA00004651"/>
    </source>
</evidence>
<dbReference type="EMBL" id="JBBMFC010000011">
    <property type="protein sequence ID" value="MEQ2578663.1"/>
    <property type="molecule type" value="Genomic_DNA"/>
</dbReference>
<evidence type="ECO:0000256" key="13">
    <source>
        <dbReference type="SAM" id="Phobius"/>
    </source>
</evidence>
<evidence type="ECO:0000256" key="10">
    <source>
        <dbReference type="ARBA" id="ARBA00023065"/>
    </source>
</evidence>
<feature type="transmembrane region" description="Helical" evidence="13">
    <location>
        <begin position="394"/>
        <end position="415"/>
    </location>
</feature>
<accession>A0ABV1I0F4</accession>
<feature type="transmembrane region" description="Helical" evidence="13">
    <location>
        <begin position="240"/>
        <end position="264"/>
    </location>
</feature>
<dbReference type="InterPro" id="IPR050222">
    <property type="entry name" value="MATE_MdtK"/>
</dbReference>
<evidence type="ECO:0000256" key="9">
    <source>
        <dbReference type="ARBA" id="ARBA00022989"/>
    </source>
</evidence>
<evidence type="ECO:0000256" key="1">
    <source>
        <dbReference type="ARBA" id="ARBA00003408"/>
    </source>
</evidence>
<comment type="function">
    <text evidence="1">Multidrug efflux pump.</text>
</comment>
<feature type="transmembrane region" description="Helical" evidence="13">
    <location>
        <begin position="421"/>
        <end position="443"/>
    </location>
</feature>
<feature type="transmembrane region" description="Helical" evidence="13">
    <location>
        <begin position="319"/>
        <end position="341"/>
    </location>
</feature>
<dbReference type="PIRSF" id="PIRSF006603">
    <property type="entry name" value="DinF"/>
    <property type="match status" value="1"/>
</dbReference>
<comment type="similarity">
    <text evidence="3">Belongs to the multi antimicrobial extrusion (MATE) (TC 2.A.66.1) family.</text>
</comment>
<evidence type="ECO:0000256" key="6">
    <source>
        <dbReference type="ARBA" id="ARBA00022449"/>
    </source>
</evidence>
<keyword evidence="7" id="KW-1003">Cell membrane</keyword>
<dbReference type="CDD" id="cd13138">
    <property type="entry name" value="MATE_yoeA_like"/>
    <property type="match status" value="1"/>
</dbReference>
<keyword evidence="11 13" id="KW-0472">Membrane</keyword>
<evidence type="ECO:0000256" key="5">
    <source>
        <dbReference type="ARBA" id="ARBA00022448"/>
    </source>
</evidence>
<evidence type="ECO:0000256" key="11">
    <source>
        <dbReference type="ARBA" id="ARBA00023136"/>
    </source>
</evidence>
<sequence length="451" mass="49447">MSEATKAKEMDMLNGKLAGKLILFAIPLAFSSILQQLFNSADVAVVGRFAGSNALAAVGSCVALVGIFVNLIVGLAVGPNAALANLIGQNKREKISGMLHTILAFGAVLGIVLMGVGMLTARTVLEASGTPESVMTDALLYIRIYFLGLPFMVIYNFGAAILRSYGDTRRPLYYLIISGTLNVILNLLLVIEFHLGVAGVAIATTISNMVSTVMVISCLHRKRDEFRFEFHKMRIEWKDLKRVLMIGIPAGIQGAIFSVSNVFIQSGINSFGEDAIAGSSLALNFEYFTYDIANAFAQAAVTFTSQNFGAGNLKRCKKIFWLCLAFGFGFTEILSIIFMIWDDFFVSIYTVSEAVAVYGLIRMHHVCSLEGLTATYEVESAALRGMDKSLEPSIITILGTVVFRLIWLVTVFRMFPTYGMLMNVYVVSWILTGGAIFVVYVLYMRKLERQI</sequence>
<evidence type="ECO:0000256" key="8">
    <source>
        <dbReference type="ARBA" id="ARBA00022692"/>
    </source>
</evidence>
<feature type="transmembrane region" description="Helical" evidence="13">
    <location>
        <begin position="197"/>
        <end position="219"/>
    </location>
</feature>
<feature type="transmembrane region" description="Helical" evidence="13">
    <location>
        <begin position="21"/>
        <end position="38"/>
    </location>
</feature>
<keyword evidence="15" id="KW-1185">Reference proteome</keyword>